<accession>A0A9Q1AVE7</accession>
<sequence length="51" mass="5713">MDSGASHHITNQLNFFKTFQPNADGEIKVATGKSSKDPRHQDLALYHVQMT</sequence>
<organism evidence="2 3">
    <name type="scientific">Phrynocephalus forsythii</name>
    <dbReference type="NCBI Taxonomy" id="171643"/>
    <lineage>
        <taxon>Eukaryota</taxon>
        <taxon>Metazoa</taxon>
        <taxon>Chordata</taxon>
        <taxon>Craniata</taxon>
        <taxon>Vertebrata</taxon>
        <taxon>Euteleostomi</taxon>
        <taxon>Lepidosauria</taxon>
        <taxon>Squamata</taxon>
        <taxon>Bifurcata</taxon>
        <taxon>Unidentata</taxon>
        <taxon>Episquamata</taxon>
        <taxon>Toxicofera</taxon>
        <taxon>Iguania</taxon>
        <taxon>Acrodonta</taxon>
        <taxon>Agamidae</taxon>
        <taxon>Agaminae</taxon>
        <taxon>Phrynocephalus</taxon>
    </lineage>
</organism>
<dbReference type="EMBL" id="JAPFRF010000012">
    <property type="protein sequence ID" value="KAJ7313346.1"/>
    <property type="molecule type" value="Genomic_DNA"/>
</dbReference>
<evidence type="ECO:0000313" key="2">
    <source>
        <dbReference type="EMBL" id="KAJ7313346.1"/>
    </source>
</evidence>
<comment type="caution">
    <text evidence="2">The sequence shown here is derived from an EMBL/GenBank/DDBJ whole genome shotgun (WGS) entry which is preliminary data.</text>
</comment>
<dbReference type="Proteomes" id="UP001142489">
    <property type="component" value="Unassembled WGS sequence"/>
</dbReference>
<keyword evidence="3" id="KW-1185">Reference proteome</keyword>
<reference evidence="2" key="1">
    <citation type="journal article" date="2023" name="DNA Res.">
        <title>Chromosome-level genome assembly of Phrynocephalus forsythii using third-generation DNA sequencing and Hi-C analysis.</title>
        <authorList>
            <person name="Qi Y."/>
            <person name="Zhao W."/>
            <person name="Zhao Y."/>
            <person name="Niu C."/>
            <person name="Cao S."/>
            <person name="Zhang Y."/>
        </authorList>
    </citation>
    <scope>NUCLEOTIDE SEQUENCE</scope>
    <source>
        <tissue evidence="2">Muscle</tissue>
    </source>
</reference>
<feature type="domain" description="Retrovirus-related Pol polyprotein from transposon TNT 1-94-like beta-barrel" evidence="1">
    <location>
        <begin position="1"/>
        <end position="35"/>
    </location>
</feature>
<name>A0A9Q1AVE7_9SAUR</name>
<gene>
    <name evidence="2" type="ORF">JRQ81_004638</name>
</gene>
<proteinExistence type="predicted"/>
<evidence type="ECO:0000259" key="1">
    <source>
        <dbReference type="Pfam" id="PF22936"/>
    </source>
</evidence>
<dbReference type="Pfam" id="PF22936">
    <property type="entry name" value="Pol_BBD"/>
    <property type="match status" value="1"/>
</dbReference>
<dbReference type="AlphaFoldDB" id="A0A9Q1AVE7"/>
<evidence type="ECO:0000313" key="3">
    <source>
        <dbReference type="Proteomes" id="UP001142489"/>
    </source>
</evidence>
<protein>
    <recommendedName>
        <fullName evidence="1">Retrovirus-related Pol polyprotein from transposon TNT 1-94-like beta-barrel domain-containing protein</fullName>
    </recommendedName>
</protein>
<dbReference type="InterPro" id="IPR054722">
    <property type="entry name" value="PolX-like_BBD"/>
</dbReference>